<dbReference type="AlphaFoldDB" id="A0A518K3A6"/>
<sequence length="474" mass="49533" precursor="true">MVTRRFVSSFTQSLALVLCLALATSASAQEIELLDFYLPTCGPCRAMAPTVERLEAEGVRVRRVDGSRETQLAAQLRIDSYPTFVAVANGREVGRIVGATQYESLKQLVSGASQQQQQPAAAPKHTFAPVSGRENSYAMANREFGAPQPQSGPVSGANAKLLSTTVRFTIVEPNGRSFGTGTIIDARSGEALVVTCAHLFRGPDGKPIDPAGKISIELFDTATGAVRVAEKVEGQLISHDFDADVALVAIRPSVAVPSSPVAMSPGDLQVGAPVRSVGCDLGADPTVRESQIVDLNRYDGPPNIESSGAPVQGRSGGGLFNAAGELIGVCNFADEPANEGIYAGLASIHAQLDRIGLSDLYRNPQPSAPVEAPAPTPVVAATQPPVPAFASASRDLTPVERTPVIRGQNALTAPDESALTTGERATLSEIVSRGEKSEVVVLIRADEPGGRTEVLTLDAASPEFVAALRRLGAK</sequence>
<dbReference type="PANTHER" id="PTHR43601">
    <property type="entry name" value="THIOREDOXIN, MITOCHONDRIAL"/>
    <property type="match status" value="1"/>
</dbReference>
<dbReference type="CDD" id="cd02947">
    <property type="entry name" value="TRX_family"/>
    <property type="match status" value="1"/>
</dbReference>
<evidence type="ECO:0000256" key="1">
    <source>
        <dbReference type="ARBA" id="ARBA00023284"/>
    </source>
</evidence>
<dbReference type="KEGG" id="bmei:Spa11_04580"/>
<keyword evidence="2" id="KW-0732">Signal</keyword>
<feature type="domain" description="Thioredoxin" evidence="3">
    <location>
        <begin position="11"/>
        <end position="114"/>
    </location>
</feature>
<evidence type="ECO:0000259" key="3">
    <source>
        <dbReference type="PROSITE" id="PS51352"/>
    </source>
</evidence>
<dbReference type="RefSeq" id="WP_197529675.1">
    <property type="nucleotide sequence ID" value="NZ_CP036349.1"/>
</dbReference>
<dbReference type="Pfam" id="PF00085">
    <property type="entry name" value="Thioredoxin"/>
    <property type="match status" value="1"/>
</dbReference>
<dbReference type="Gene3D" id="2.40.10.120">
    <property type="match status" value="1"/>
</dbReference>
<dbReference type="Pfam" id="PF13365">
    <property type="entry name" value="Trypsin_2"/>
    <property type="match status" value="1"/>
</dbReference>
<dbReference type="Proteomes" id="UP000316426">
    <property type="component" value="Chromosome"/>
</dbReference>
<dbReference type="InterPro" id="IPR009003">
    <property type="entry name" value="Peptidase_S1_PA"/>
</dbReference>
<accession>A0A518K3A6</accession>
<evidence type="ECO:0000313" key="4">
    <source>
        <dbReference type="EMBL" id="QDV72284.1"/>
    </source>
</evidence>
<keyword evidence="1" id="KW-0676">Redox-active center</keyword>
<evidence type="ECO:0000313" key="5">
    <source>
        <dbReference type="Proteomes" id="UP000316426"/>
    </source>
</evidence>
<reference evidence="4 5" key="1">
    <citation type="submission" date="2019-02" db="EMBL/GenBank/DDBJ databases">
        <title>Deep-cultivation of Planctomycetes and their phenomic and genomic characterization uncovers novel biology.</title>
        <authorList>
            <person name="Wiegand S."/>
            <person name="Jogler M."/>
            <person name="Boedeker C."/>
            <person name="Pinto D."/>
            <person name="Vollmers J."/>
            <person name="Rivas-Marin E."/>
            <person name="Kohn T."/>
            <person name="Peeters S.H."/>
            <person name="Heuer A."/>
            <person name="Rast P."/>
            <person name="Oberbeckmann S."/>
            <person name="Bunk B."/>
            <person name="Jeske O."/>
            <person name="Meyerdierks A."/>
            <person name="Storesund J.E."/>
            <person name="Kallscheuer N."/>
            <person name="Luecker S."/>
            <person name="Lage O.M."/>
            <person name="Pohl T."/>
            <person name="Merkel B.J."/>
            <person name="Hornburger P."/>
            <person name="Mueller R.-W."/>
            <person name="Bruemmer F."/>
            <person name="Labrenz M."/>
            <person name="Spormann A.M."/>
            <person name="Op den Camp H."/>
            <person name="Overmann J."/>
            <person name="Amann R."/>
            <person name="Jetten M.S.M."/>
            <person name="Mascher T."/>
            <person name="Medema M.H."/>
            <person name="Devos D.P."/>
            <person name="Kaster A.-K."/>
            <person name="Ovreas L."/>
            <person name="Rohde M."/>
            <person name="Galperin M.Y."/>
            <person name="Jogler C."/>
        </authorList>
    </citation>
    <scope>NUCLEOTIDE SEQUENCE [LARGE SCALE GENOMIC DNA]</scope>
    <source>
        <strain evidence="4 5">Spa11</strain>
    </source>
</reference>
<dbReference type="InterPro" id="IPR017937">
    <property type="entry name" value="Thioredoxin_CS"/>
</dbReference>
<keyword evidence="5" id="KW-1185">Reference proteome</keyword>
<gene>
    <name evidence="4" type="primary">trxA_1</name>
    <name evidence="4" type="ORF">Spa11_04580</name>
</gene>
<dbReference type="Gene3D" id="3.40.30.10">
    <property type="entry name" value="Glutaredoxin"/>
    <property type="match status" value="1"/>
</dbReference>
<proteinExistence type="predicted"/>
<protein>
    <submittedName>
        <fullName evidence="4">Thioredoxin</fullName>
    </submittedName>
</protein>
<dbReference type="PROSITE" id="PS51352">
    <property type="entry name" value="THIOREDOXIN_2"/>
    <property type="match status" value="1"/>
</dbReference>
<feature type="signal peptide" evidence="2">
    <location>
        <begin position="1"/>
        <end position="28"/>
    </location>
</feature>
<dbReference type="SUPFAM" id="SSF52833">
    <property type="entry name" value="Thioredoxin-like"/>
    <property type="match status" value="1"/>
</dbReference>
<name>A0A518K3A6_9BACT</name>
<dbReference type="InterPro" id="IPR036249">
    <property type="entry name" value="Thioredoxin-like_sf"/>
</dbReference>
<dbReference type="SUPFAM" id="SSF50494">
    <property type="entry name" value="Trypsin-like serine proteases"/>
    <property type="match status" value="1"/>
</dbReference>
<dbReference type="PANTHER" id="PTHR43601:SF3">
    <property type="entry name" value="THIOREDOXIN, MITOCHONDRIAL"/>
    <property type="match status" value="1"/>
</dbReference>
<dbReference type="PROSITE" id="PS00194">
    <property type="entry name" value="THIOREDOXIN_1"/>
    <property type="match status" value="1"/>
</dbReference>
<dbReference type="InterPro" id="IPR013766">
    <property type="entry name" value="Thioredoxin_domain"/>
</dbReference>
<feature type="chain" id="PRO_5022222832" evidence="2">
    <location>
        <begin position="29"/>
        <end position="474"/>
    </location>
</feature>
<organism evidence="4 5">
    <name type="scientific">Botrimarina mediterranea</name>
    <dbReference type="NCBI Taxonomy" id="2528022"/>
    <lineage>
        <taxon>Bacteria</taxon>
        <taxon>Pseudomonadati</taxon>
        <taxon>Planctomycetota</taxon>
        <taxon>Planctomycetia</taxon>
        <taxon>Pirellulales</taxon>
        <taxon>Lacipirellulaceae</taxon>
        <taxon>Botrimarina</taxon>
    </lineage>
</organism>
<dbReference type="EMBL" id="CP036349">
    <property type="protein sequence ID" value="QDV72284.1"/>
    <property type="molecule type" value="Genomic_DNA"/>
</dbReference>
<dbReference type="GO" id="GO:0045454">
    <property type="term" value="P:cell redox homeostasis"/>
    <property type="evidence" value="ECO:0007669"/>
    <property type="project" value="TreeGrafter"/>
</dbReference>
<evidence type="ECO:0000256" key="2">
    <source>
        <dbReference type="SAM" id="SignalP"/>
    </source>
</evidence>